<dbReference type="OrthoDB" id="5701146at2"/>
<dbReference type="EMBL" id="SNZV01000001">
    <property type="protein sequence ID" value="TDS17303.1"/>
    <property type="molecule type" value="Genomic_DNA"/>
</dbReference>
<proteinExistence type="predicted"/>
<protein>
    <submittedName>
        <fullName evidence="1">Uncharacterized protein</fullName>
    </submittedName>
</protein>
<accession>A0A4R7D7W2</accession>
<name>A0A4R7D7W2_9SPHI</name>
<evidence type="ECO:0000313" key="1">
    <source>
        <dbReference type="EMBL" id="TDS17303.1"/>
    </source>
</evidence>
<dbReference type="Proteomes" id="UP000294752">
    <property type="component" value="Unassembled WGS sequence"/>
</dbReference>
<evidence type="ECO:0000313" key="2">
    <source>
        <dbReference type="Proteomes" id="UP000294752"/>
    </source>
</evidence>
<dbReference type="RefSeq" id="WP_133638443.1">
    <property type="nucleotide sequence ID" value="NZ_SNZV01000001.1"/>
</dbReference>
<dbReference type="AlphaFoldDB" id="A0A4R7D7W2"/>
<organism evidence="1 2">
    <name type="scientific">Sphingobacterium paludis</name>
    <dbReference type="NCBI Taxonomy" id="1476465"/>
    <lineage>
        <taxon>Bacteria</taxon>
        <taxon>Pseudomonadati</taxon>
        <taxon>Bacteroidota</taxon>
        <taxon>Sphingobacteriia</taxon>
        <taxon>Sphingobacteriales</taxon>
        <taxon>Sphingobacteriaceae</taxon>
        <taxon>Sphingobacterium</taxon>
    </lineage>
</organism>
<sequence length="156" mass="17368">MNTGFEIQPYVGVGPLKFGMTQEEVAKKLGKPDSIRDQGDEIRESRAGHDLQVVYAKNGGGIVEMGFGSGIRSLHYDGIYVFEEKPLDVLTHITASGSKIYELLGFLVLLDMGITFTAFHNLDDDGEDDDNGEKAVTVFKSGRWDNFRDRLSEYKI</sequence>
<keyword evidence="2" id="KW-1185">Reference proteome</keyword>
<comment type="caution">
    <text evidence="1">The sequence shown here is derived from an EMBL/GenBank/DDBJ whole genome shotgun (WGS) entry which is preliminary data.</text>
</comment>
<reference evidence="1 2" key="1">
    <citation type="submission" date="2019-03" db="EMBL/GenBank/DDBJ databases">
        <title>Genomic Encyclopedia of Type Strains, Phase III (KMG-III): the genomes of soil and plant-associated and newly described type strains.</title>
        <authorList>
            <person name="Whitman W."/>
        </authorList>
    </citation>
    <scope>NUCLEOTIDE SEQUENCE [LARGE SCALE GENOMIC DNA]</scope>
    <source>
        <strain evidence="1 2">CGMCC 1.12801</strain>
    </source>
</reference>
<gene>
    <name evidence="1" type="ORF">B0I21_101167</name>
</gene>